<reference evidence="9 10" key="1">
    <citation type="submission" date="2018-05" db="EMBL/GenBank/DDBJ databases">
        <title>Draft Genome Sequence of Arthrobacter cumminsii IME1328, Isolated from a Patient Who Suffered from Foot Ulcers in China.</title>
        <authorList>
            <person name="Li M."/>
            <person name="Jiang Z."/>
            <person name="Sun Q."/>
            <person name="Tong Y."/>
        </authorList>
    </citation>
    <scope>NUCLEOTIDE SEQUENCE [LARGE SCALE GENOMIC DNA]</scope>
    <source>
        <strain evidence="9 10">IME1328</strain>
    </source>
</reference>
<keyword evidence="6" id="KW-0862">Zinc</keyword>
<evidence type="ECO:0000256" key="7">
    <source>
        <dbReference type="ARBA" id="ARBA00023235"/>
    </source>
</evidence>
<evidence type="ECO:0000313" key="10">
    <source>
        <dbReference type="Proteomes" id="UP000245514"/>
    </source>
</evidence>
<dbReference type="InterPro" id="IPR016305">
    <property type="entry name" value="Mannose-6-P_Isomerase"/>
</dbReference>
<dbReference type="RefSeq" id="WP_109303657.1">
    <property type="nucleotide sequence ID" value="NZ_JASOMO010000013.1"/>
</dbReference>
<dbReference type="Pfam" id="PF20511">
    <property type="entry name" value="PMI_typeI_cat"/>
    <property type="match status" value="1"/>
</dbReference>
<dbReference type="PRINTS" id="PR00714">
    <property type="entry name" value="MAN6PISMRASE"/>
</dbReference>
<keyword evidence="5" id="KW-0479">Metal-binding</keyword>
<comment type="catalytic activity">
    <reaction evidence="1">
        <text>D-mannose 6-phosphate = D-fructose 6-phosphate</text>
        <dbReference type="Rhea" id="RHEA:12356"/>
        <dbReference type="ChEBI" id="CHEBI:58735"/>
        <dbReference type="ChEBI" id="CHEBI:61527"/>
        <dbReference type="EC" id="5.3.1.8"/>
    </reaction>
</comment>
<keyword evidence="10" id="KW-1185">Reference proteome</keyword>
<dbReference type="InterPro" id="IPR046457">
    <property type="entry name" value="PMI_typeI_cat"/>
</dbReference>
<dbReference type="Gene3D" id="2.60.120.10">
    <property type="entry name" value="Jelly Rolls"/>
    <property type="match status" value="2"/>
</dbReference>
<dbReference type="SUPFAM" id="SSF51182">
    <property type="entry name" value="RmlC-like cupins"/>
    <property type="match status" value="1"/>
</dbReference>
<comment type="caution">
    <text evidence="9">The sequence shown here is derived from an EMBL/GenBank/DDBJ whole genome shotgun (WGS) entry which is preliminary data.</text>
</comment>
<evidence type="ECO:0000256" key="4">
    <source>
        <dbReference type="ARBA" id="ARBA00011956"/>
    </source>
</evidence>
<dbReference type="InterPro" id="IPR014710">
    <property type="entry name" value="RmlC-like_jellyroll"/>
</dbReference>
<evidence type="ECO:0000256" key="3">
    <source>
        <dbReference type="ARBA" id="ARBA00010772"/>
    </source>
</evidence>
<dbReference type="PANTHER" id="PTHR10309:SF0">
    <property type="entry name" value="MANNOSE-6-PHOSPHATE ISOMERASE"/>
    <property type="match status" value="1"/>
</dbReference>
<evidence type="ECO:0000256" key="6">
    <source>
        <dbReference type="ARBA" id="ARBA00022833"/>
    </source>
</evidence>
<gene>
    <name evidence="9" type="primary">manA</name>
    <name evidence="9" type="ORF">CAY35_05405</name>
</gene>
<dbReference type="Gene3D" id="1.10.441.10">
    <property type="entry name" value="Phosphomannose Isomerase, domain 2"/>
    <property type="match status" value="1"/>
</dbReference>
<dbReference type="GO" id="GO:0016853">
    <property type="term" value="F:isomerase activity"/>
    <property type="evidence" value="ECO:0007669"/>
    <property type="project" value="UniProtKB-KW"/>
</dbReference>
<dbReference type="EMBL" id="QFWG01000005">
    <property type="protein sequence ID" value="PWI27878.1"/>
    <property type="molecule type" value="Genomic_DNA"/>
</dbReference>
<comment type="similarity">
    <text evidence="3">Belongs to the mannose-6-phosphate isomerase type 1 family.</text>
</comment>
<evidence type="ECO:0000256" key="2">
    <source>
        <dbReference type="ARBA" id="ARBA00001947"/>
    </source>
</evidence>
<dbReference type="PANTHER" id="PTHR10309">
    <property type="entry name" value="MANNOSE-6-PHOSPHATE ISOMERASE"/>
    <property type="match status" value="1"/>
</dbReference>
<name>A0ABX5L562_9MICC</name>
<protein>
    <recommendedName>
        <fullName evidence="4">mannose-6-phosphate isomerase</fullName>
        <ecNumber evidence="4">5.3.1.8</ecNumber>
    </recommendedName>
</protein>
<sequence>MEKLENSIRDYDWGSPTALAELLGHAPTGRPEAELWIGSHPAAPSRLLSNGRSLTDVLKEHPEENLGPEVVASQPAECVSLPFLMKVLSADAPLSLQVHPDAQQAKAGFMLEQSSGVPLDAPHRMYKDPRPKPEMILALTPFKALTGFRSADKGIPAWVLLRDNSSREDTQAVAQTVITHLMHRDYKSALSFLLTGVENISDVVADAVQIVERDEEAARTVDAMLPLLPWLNQKYPGDSGVLVSLLLNYVELEPGQAVALQAGNLHAYLHGTAVEVMGNSDNVLRCGMTSKYINVDELMSIVRFASLEPTWVRPDQEKPGIELYSTEFDEFELVRIKGASSGNISLRGPACIIALAGNVTVRGADGTQIQLGRGESAFIPASAGELSIEADEDAHAYLCATPLNRQPASAASGSSATITR</sequence>
<proteinExistence type="inferred from homology"/>
<dbReference type="EC" id="5.3.1.8" evidence="4"/>
<evidence type="ECO:0000259" key="8">
    <source>
        <dbReference type="Pfam" id="PF20511"/>
    </source>
</evidence>
<dbReference type="NCBIfam" id="TIGR00218">
    <property type="entry name" value="manA"/>
    <property type="match status" value="1"/>
</dbReference>
<dbReference type="InterPro" id="IPR001250">
    <property type="entry name" value="Man6P_Isoase-1"/>
</dbReference>
<dbReference type="InterPro" id="IPR011051">
    <property type="entry name" value="RmlC_Cupin_sf"/>
</dbReference>
<comment type="cofactor">
    <cofactor evidence="2">
        <name>Zn(2+)</name>
        <dbReference type="ChEBI" id="CHEBI:29105"/>
    </cofactor>
</comment>
<dbReference type="Proteomes" id="UP000245514">
    <property type="component" value="Unassembled WGS sequence"/>
</dbReference>
<organism evidence="9 10">
    <name type="scientific">Pseudoglutamicibacter cumminsii</name>
    <dbReference type="NCBI Taxonomy" id="156979"/>
    <lineage>
        <taxon>Bacteria</taxon>
        <taxon>Bacillati</taxon>
        <taxon>Actinomycetota</taxon>
        <taxon>Actinomycetes</taxon>
        <taxon>Micrococcales</taxon>
        <taxon>Micrococcaceae</taxon>
        <taxon>Pseudoglutamicibacter</taxon>
    </lineage>
</organism>
<keyword evidence="7 9" id="KW-0413">Isomerase</keyword>
<dbReference type="PIRSF" id="PIRSF001480">
    <property type="entry name" value="Mannose-6-phosphate_isomerase"/>
    <property type="match status" value="1"/>
</dbReference>
<evidence type="ECO:0000313" key="9">
    <source>
        <dbReference type="EMBL" id="PWI27878.1"/>
    </source>
</evidence>
<dbReference type="CDD" id="cd07011">
    <property type="entry name" value="cupin_PMI_type_I_N"/>
    <property type="match status" value="1"/>
</dbReference>
<evidence type="ECO:0000256" key="5">
    <source>
        <dbReference type="ARBA" id="ARBA00022723"/>
    </source>
</evidence>
<accession>A0ABX5L562</accession>
<feature type="domain" description="Phosphomannose isomerase type I catalytic" evidence="8">
    <location>
        <begin position="2"/>
        <end position="150"/>
    </location>
</feature>
<evidence type="ECO:0000256" key="1">
    <source>
        <dbReference type="ARBA" id="ARBA00000757"/>
    </source>
</evidence>